<sequence>MTETATSTEDHVRSFIDRADRFTAALAAAGDAWDDPSPCEGWTVRDVVAHVIDTQRDFLDRQELPAGGQPDLADPVAAWRSHRAHVEEVLASPDIAGLEYDGFFGRTTIGATMADFYGWDLVIHGWDVARGTGQPWTISDAEAESLHATADGWGDALYSEGICRAPVQVPDDASATDRLVARLGRDPYWQPGS</sequence>
<name>A0A4P7IH21_9ACTN</name>
<feature type="domain" description="Mycothiol-dependent maleylpyruvate isomerase metal-binding" evidence="1">
    <location>
        <begin position="16"/>
        <end position="91"/>
    </location>
</feature>
<dbReference type="NCBIfam" id="TIGR03083">
    <property type="entry name" value="maleylpyruvate isomerase family mycothiol-dependent enzyme"/>
    <property type="match status" value="1"/>
</dbReference>
<protein>
    <submittedName>
        <fullName evidence="2">TIGR03086 family protein</fullName>
    </submittedName>
</protein>
<proteinExistence type="predicted"/>
<dbReference type="InterPro" id="IPR017517">
    <property type="entry name" value="Maleyloyr_isom"/>
</dbReference>
<evidence type="ECO:0000313" key="2">
    <source>
        <dbReference type="EMBL" id="QBX56575.1"/>
    </source>
</evidence>
<dbReference type="SUPFAM" id="SSF109854">
    <property type="entry name" value="DinB/YfiT-like putative metalloenzymes"/>
    <property type="match status" value="1"/>
</dbReference>
<dbReference type="InterPro" id="IPR017520">
    <property type="entry name" value="CHP03086"/>
</dbReference>
<evidence type="ECO:0000259" key="1">
    <source>
        <dbReference type="Pfam" id="PF11716"/>
    </source>
</evidence>
<dbReference type="InterPro" id="IPR034660">
    <property type="entry name" value="DinB/YfiT-like"/>
</dbReference>
<dbReference type="InterPro" id="IPR024344">
    <property type="entry name" value="MDMPI_metal-binding"/>
</dbReference>
<keyword evidence="3" id="KW-1185">Reference proteome</keyword>
<dbReference type="Proteomes" id="UP000294853">
    <property type="component" value="Chromosome"/>
</dbReference>
<dbReference type="GO" id="GO:0046872">
    <property type="term" value="F:metal ion binding"/>
    <property type="evidence" value="ECO:0007669"/>
    <property type="project" value="InterPro"/>
</dbReference>
<dbReference type="AlphaFoldDB" id="A0A4P7IH21"/>
<dbReference type="EMBL" id="CP038436">
    <property type="protein sequence ID" value="QBX56575.1"/>
    <property type="molecule type" value="Genomic_DNA"/>
</dbReference>
<dbReference type="KEGG" id="nsn:EXE58_14620"/>
<dbReference type="NCBIfam" id="TIGR03086">
    <property type="entry name" value="TIGR03086 family metal-binding protein"/>
    <property type="match status" value="1"/>
</dbReference>
<dbReference type="Gene3D" id="1.20.120.450">
    <property type="entry name" value="dinb family like domain"/>
    <property type="match status" value="1"/>
</dbReference>
<organism evidence="2 3">
    <name type="scientific">Nocardioides seonyuensis</name>
    <dbReference type="NCBI Taxonomy" id="2518371"/>
    <lineage>
        <taxon>Bacteria</taxon>
        <taxon>Bacillati</taxon>
        <taxon>Actinomycetota</taxon>
        <taxon>Actinomycetes</taxon>
        <taxon>Propionibacteriales</taxon>
        <taxon>Nocardioidaceae</taxon>
        <taxon>Nocardioides</taxon>
    </lineage>
</organism>
<reference evidence="2 3" key="1">
    <citation type="submission" date="2019-03" db="EMBL/GenBank/DDBJ databases">
        <title>Three New Species of Nocardioides, Nocardioides euryhalodurans sp. nov., Nocardioides seonyuensis sp. nov. and Nocardioides eburneoflavus sp. nov. Iolated from Soil.</title>
        <authorList>
            <person name="Roh S.G."/>
            <person name="Lee C."/>
            <person name="Kim M.-K."/>
            <person name="Kim S.B."/>
        </authorList>
    </citation>
    <scope>NUCLEOTIDE SEQUENCE [LARGE SCALE GENOMIC DNA]</scope>
    <source>
        <strain evidence="2 3">MMS17-SY207-3</strain>
    </source>
</reference>
<accession>A0A4P7IH21</accession>
<evidence type="ECO:0000313" key="3">
    <source>
        <dbReference type="Proteomes" id="UP000294853"/>
    </source>
</evidence>
<dbReference type="OrthoDB" id="5185819at2"/>
<gene>
    <name evidence="2" type="ORF">EXE58_14620</name>
</gene>
<dbReference type="Pfam" id="PF11716">
    <property type="entry name" value="MDMPI_N"/>
    <property type="match status" value="1"/>
</dbReference>
<dbReference type="RefSeq" id="WP_135268561.1">
    <property type="nucleotide sequence ID" value="NZ_CP038436.1"/>
</dbReference>